<accession>A0A705V7K5</accession>
<organism evidence="1">
    <name type="scientific">Salmonella enterica</name>
    <name type="common">Salmonella choleraesuis</name>
    <dbReference type="NCBI Taxonomy" id="28901"/>
    <lineage>
        <taxon>Bacteria</taxon>
        <taxon>Pseudomonadati</taxon>
        <taxon>Pseudomonadota</taxon>
        <taxon>Gammaproteobacteria</taxon>
        <taxon>Enterobacterales</taxon>
        <taxon>Enterobacteriaceae</taxon>
        <taxon>Salmonella</taxon>
    </lineage>
</organism>
<dbReference type="EMBL" id="DAAMZM010000151">
    <property type="protein sequence ID" value="HAC8886671.1"/>
    <property type="molecule type" value="Genomic_DNA"/>
</dbReference>
<feature type="non-terminal residue" evidence="1">
    <location>
        <position position="1"/>
    </location>
</feature>
<reference evidence="1" key="2">
    <citation type="submission" date="2019-01" db="EMBL/GenBank/DDBJ databases">
        <authorList>
            <consortium name="NCBI Pathogen Detection Project"/>
        </authorList>
    </citation>
    <scope>NUCLEOTIDE SEQUENCE</scope>
    <source>
        <strain evidence="1">Monophasic variant of S.Typhimurium</strain>
    </source>
</reference>
<dbReference type="Gene3D" id="6.10.140.940">
    <property type="match status" value="1"/>
</dbReference>
<name>A0A705V7K5_SALER</name>
<evidence type="ECO:0000313" key="1">
    <source>
        <dbReference type="EMBL" id="HAC8886671.1"/>
    </source>
</evidence>
<reference evidence="1" key="1">
    <citation type="journal article" date="2018" name="Genome Biol.">
        <title>SKESA: strategic k-mer extension for scrupulous assemblies.</title>
        <authorList>
            <person name="Souvorov A."/>
            <person name="Agarwala R."/>
            <person name="Lipman D.J."/>
        </authorList>
    </citation>
    <scope>NUCLEOTIDE SEQUENCE</scope>
    <source>
        <strain evidence="1">Monophasic variant of S.Typhimurium</strain>
    </source>
</reference>
<proteinExistence type="predicted"/>
<sequence length="21" mass="2432">QQARQRIKALEDAIRTHGLIN</sequence>
<gene>
    <name evidence="1" type="ORF">G0J04_22415</name>
</gene>
<dbReference type="AlphaFoldDB" id="A0A705V7K5"/>
<comment type="caution">
    <text evidence="1">The sequence shown here is derived from an EMBL/GenBank/DDBJ whole genome shotgun (WGS) entry which is preliminary data.</text>
</comment>
<protein>
    <submittedName>
        <fullName evidence="1">DNA stabilization protein</fullName>
    </submittedName>
</protein>